<evidence type="ECO:0000256" key="2">
    <source>
        <dbReference type="ARBA" id="ARBA00023004"/>
    </source>
</evidence>
<protein>
    <recommendedName>
        <fullName evidence="3">Peptide deformylase</fullName>
        <shortName evidence="3">PDF</shortName>
        <ecNumber evidence="3">3.5.1.88</ecNumber>
    </recommendedName>
    <alternativeName>
        <fullName evidence="3">Polypeptide deformylase</fullName>
    </alternativeName>
</protein>
<dbReference type="CDD" id="cd00487">
    <property type="entry name" value="Pep_deformylase"/>
    <property type="match status" value="1"/>
</dbReference>
<dbReference type="Gene3D" id="3.90.45.10">
    <property type="entry name" value="Peptide deformylase"/>
    <property type="match status" value="1"/>
</dbReference>
<name>A0A2T2XJM6_9FIRM</name>
<feature type="binding site" evidence="3">
    <location>
        <position position="97"/>
    </location>
    <ligand>
        <name>Fe cation</name>
        <dbReference type="ChEBI" id="CHEBI:24875"/>
    </ligand>
</feature>
<dbReference type="PANTHER" id="PTHR10458">
    <property type="entry name" value="PEPTIDE DEFORMYLASE"/>
    <property type="match status" value="1"/>
</dbReference>
<comment type="catalytic activity">
    <reaction evidence="3">
        <text>N-terminal N-formyl-L-methionyl-[peptide] + H2O = N-terminal L-methionyl-[peptide] + formate</text>
        <dbReference type="Rhea" id="RHEA:24420"/>
        <dbReference type="Rhea" id="RHEA-COMP:10639"/>
        <dbReference type="Rhea" id="RHEA-COMP:10640"/>
        <dbReference type="ChEBI" id="CHEBI:15377"/>
        <dbReference type="ChEBI" id="CHEBI:15740"/>
        <dbReference type="ChEBI" id="CHEBI:49298"/>
        <dbReference type="ChEBI" id="CHEBI:64731"/>
        <dbReference type="EC" id="3.5.1.88"/>
    </reaction>
</comment>
<keyword evidence="2 3" id="KW-0408">Iron</keyword>
<dbReference type="SUPFAM" id="SSF56420">
    <property type="entry name" value="Peptide deformylase"/>
    <property type="match status" value="1"/>
</dbReference>
<sequence length="172" mass="19094">MLYVVEQEVTRVLEIRTVGDEVLRRKSKPVKAVNSSIRRLLDEMAETMQHESGIGLAAPQVGIAKRVLVADVGEGLIELINPEILFAEGNQVGLEGCLSIPDVVGEVSRAQSVRLTGLNRDGHQVWIEANGLLARCLQHEIDHLDGILFTDRAIRIVSEEELQERRKEVVVD</sequence>
<keyword evidence="3" id="KW-0648">Protein biosynthesis</keyword>
<dbReference type="HAMAP" id="MF_00163">
    <property type="entry name" value="Pep_deformylase"/>
    <property type="match status" value="1"/>
</dbReference>
<dbReference type="EC" id="3.5.1.88" evidence="3"/>
<reference evidence="4 5" key="1">
    <citation type="journal article" date="2014" name="BMC Genomics">
        <title>Comparison of environmental and isolate Sulfobacillus genomes reveals diverse carbon, sulfur, nitrogen, and hydrogen metabolisms.</title>
        <authorList>
            <person name="Justice N.B."/>
            <person name="Norman A."/>
            <person name="Brown C.T."/>
            <person name="Singh A."/>
            <person name="Thomas B.C."/>
            <person name="Banfield J.F."/>
        </authorList>
    </citation>
    <scope>NUCLEOTIDE SEQUENCE [LARGE SCALE GENOMIC DNA]</scope>
    <source>
        <strain evidence="4">AMDSBA4</strain>
    </source>
</reference>
<evidence type="ECO:0000313" key="5">
    <source>
        <dbReference type="Proteomes" id="UP000242972"/>
    </source>
</evidence>
<accession>A0A2T2XJM6</accession>
<dbReference type="Pfam" id="PF01327">
    <property type="entry name" value="Pep_deformylase"/>
    <property type="match status" value="1"/>
</dbReference>
<dbReference type="NCBIfam" id="NF001159">
    <property type="entry name" value="PRK00150.1-3"/>
    <property type="match status" value="1"/>
</dbReference>
<evidence type="ECO:0000256" key="3">
    <source>
        <dbReference type="HAMAP-Rule" id="MF_00163"/>
    </source>
</evidence>
<keyword evidence="3" id="KW-0378">Hydrolase</keyword>
<dbReference type="EMBL" id="PXYW01000007">
    <property type="protein sequence ID" value="PSR34696.1"/>
    <property type="molecule type" value="Genomic_DNA"/>
</dbReference>
<dbReference type="NCBIfam" id="TIGR00079">
    <property type="entry name" value="pept_deformyl"/>
    <property type="match status" value="1"/>
</dbReference>
<proteinExistence type="inferred from homology"/>
<comment type="caution">
    <text evidence="4">The sequence shown here is derived from an EMBL/GenBank/DDBJ whole genome shotgun (WGS) entry which is preliminary data.</text>
</comment>
<dbReference type="Proteomes" id="UP000242972">
    <property type="component" value="Unassembled WGS sequence"/>
</dbReference>
<dbReference type="GO" id="GO:0046872">
    <property type="term" value="F:metal ion binding"/>
    <property type="evidence" value="ECO:0007669"/>
    <property type="project" value="UniProtKB-KW"/>
</dbReference>
<dbReference type="PRINTS" id="PR01576">
    <property type="entry name" value="PDEFORMYLASE"/>
</dbReference>
<comment type="cofactor">
    <cofactor evidence="3">
        <name>Fe(2+)</name>
        <dbReference type="ChEBI" id="CHEBI:29033"/>
    </cofactor>
    <text evidence="3">Binds 1 Fe(2+) ion.</text>
</comment>
<evidence type="ECO:0000313" key="4">
    <source>
        <dbReference type="EMBL" id="PSR34696.1"/>
    </source>
</evidence>
<dbReference type="PANTHER" id="PTHR10458:SF22">
    <property type="entry name" value="PEPTIDE DEFORMYLASE"/>
    <property type="match status" value="1"/>
</dbReference>
<dbReference type="InterPro" id="IPR036821">
    <property type="entry name" value="Peptide_deformylase_sf"/>
</dbReference>
<feature type="active site" evidence="3">
    <location>
        <position position="140"/>
    </location>
</feature>
<feature type="binding site" evidence="3">
    <location>
        <position position="143"/>
    </location>
    <ligand>
        <name>Fe cation</name>
        <dbReference type="ChEBI" id="CHEBI:24875"/>
    </ligand>
</feature>
<dbReference type="AlphaFoldDB" id="A0A2T2XJM6"/>
<comment type="function">
    <text evidence="3">Removes the formyl group from the N-terminal Met of newly synthesized proteins. Requires at least a dipeptide for an efficient rate of reaction. N-terminal L-methionine is a prerequisite for activity but the enzyme has broad specificity at other positions.</text>
</comment>
<feature type="binding site" evidence="3">
    <location>
        <position position="139"/>
    </location>
    <ligand>
        <name>Fe cation</name>
        <dbReference type="ChEBI" id="CHEBI:24875"/>
    </ligand>
</feature>
<organism evidence="4 5">
    <name type="scientific">Sulfobacillus benefaciens</name>
    <dbReference type="NCBI Taxonomy" id="453960"/>
    <lineage>
        <taxon>Bacteria</taxon>
        <taxon>Bacillati</taxon>
        <taxon>Bacillota</taxon>
        <taxon>Clostridia</taxon>
        <taxon>Eubacteriales</taxon>
        <taxon>Clostridiales Family XVII. Incertae Sedis</taxon>
        <taxon>Sulfobacillus</taxon>
    </lineage>
</organism>
<dbReference type="PIRSF" id="PIRSF004749">
    <property type="entry name" value="Pep_def"/>
    <property type="match status" value="1"/>
</dbReference>
<evidence type="ECO:0000256" key="1">
    <source>
        <dbReference type="ARBA" id="ARBA00010759"/>
    </source>
</evidence>
<comment type="similarity">
    <text evidence="1 3">Belongs to the polypeptide deformylase family.</text>
</comment>
<dbReference type="GO" id="GO:0042586">
    <property type="term" value="F:peptide deformylase activity"/>
    <property type="evidence" value="ECO:0007669"/>
    <property type="project" value="UniProtKB-UniRule"/>
</dbReference>
<dbReference type="GO" id="GO:0006412">
    <property type="term" value="P:translation"/>
    <property type="evidence" value="ECO:0007669"/>
    <property type="project" value="UniProtKB-UniRule"/>
</dbReference>
<gene>
    <name evidence="3 4" type="primary">def</name>
    <name evidence="4" type="ORF">C7B46_04470</name>
</gene>
<dbReference type="InterPro" id="IPR023635">
    <property type="entry name" value="Peptide_deformylase"/>
</dbReference>
<keyword evidence="3" id="KW-0479">Metal-binding</keyword>